<dbReference type="Pfam" id="PF19089">
    <property type="entry name" value="DUF5777"/>
    <property type="match status" value="1"/>
</dbReference>
<organism evidence="3 4">
    <name type="scientific">Cnuella takakiae</name>
    <dbReference type="NCBI Taxonomy" id="1302690"/>
    <lineage>
        <taxon>Bacteria</taxon>
        <taxon>Pseudomonadati</taxon>
        <taxon>Bacteroidota</taxon>
        <taxon>Chitinophagia</taxon>
        <taxon>Chitinophagales</taxon>
        <taxon>Chitinophagaceae</taxon>
        <taxon>Cnuella</taxon>
    </lineage>
</organism>
<dbReference type="PROSITE" id="PS51257">
    <property type="entry name" value="PROKAR_LIPOPROTEIN"/>
    <property type="match status" value="1"/>
</dbReference>
<protein>
    <recommendedName>
        <fullName evidence="2">DUF5777 domain-containing protein</fullName>
    </recommendedName>
</protein>
<gene>
    <name evidence="3" type="ORF">SAMN05444008_10671</name>
</gene>
<keyword evidence="4" id="KW-1185">Reference proteome</keyword>
<dbReference type="EMBL" id="FQUO01000006">
    <property type="protein sequence ID" value="SHF23925.1"/>
    <property type="molecule type" value="Genomic_DNA"/>
</dbReference>
<dbReference type="Proteomes" id="UP000184368">
    <property type="component" value="Unassembled WGS sequence"/>
</dbReference>
<reference evidence="3 4" key="1">
    <citation type="submission" date="2016-11" db="EMBL/GenBank/DDBJ databases">
        <authorList>
            <person name="Jaros S."/>
            <person name="Januszkiewicz K."/>
            <person name="Wedrychowicz H."/>
        </authorList>
    </citation>
    <scope>NUCLEOTIDE SEQUENCE [LARGE SCALE GENOMIC DNA]</scope>
    <source>
        <strain evidence="3 4">DSM 26897</strain>
    </source>
</reference>
<dbReference type="STRING" id="1302690.BUE76_09680"/>
<proteinExistence type="predicted"/>
<dbReference type="AlphaFoldDB" id="A0A1M5A0X7"/>
<feature type="chain" id="PRO_5012657500" description="DUF5777 domain-containing protein" evidence="1">
    <location>
        <begin position="21"/>
        <end position="296"/>
    </location>
</feature>
<dbReference type="InterPro" id="IPR045916">
    <property type="entry name" value="DUF5777"/>
</dbReference>
<evidence type="ECO:0000313" key="3">
    <source>
        <dbReference type="EMBL" id="SHF23925.1"/>
    </source>
</evidence>
<accession>A0A1M5A0X7</accession>
<evidence type="ECO:0000259" key="2">
    <source>
        <dbReference type="Pfam" id="PF19089"/>
    </source>
</evidence>
<evidence type="ECO:0000313" key="4">
    <source>
        <dbReference type="Proteomes" id="UP000184368"/>
    </source>
</evidence>
<keyword evidence="1" id="KW-0732">Signal</keyword>
<feature type="signal peptide" evidence="1">
    <location>
        <begin position="1"/>
        <end position="20"/>
    </location>
</feature>
<evidence type="ECO:0000256" key="1">
    <source>
        <dbReference type="SAM" id="SignalP"/>
    </source>
</evidence>
<feature type="domain" description="DUF5777" evidence="2">
    <location>
        <begin position="43"/>
        <end position="284"/>
    </location>
</feature>
<sequence length="296" mass="32860">MFTRTLLFFACMAMSCPLWAQDQDLLRDVAPDKTAKTPVGSAFKSSRVIMSQSIEMLKPGVLDFRILHRFGNVNQGAKEFFGLDQATIRLGFDYGISRNLTVGIGRGSYRKELDGFVKGKLLQQQLNGSPLSVVLVGGATLITAPWAVENEKYRFGHRMAYFTQLLAGSKFSDAFSLQLMPTYLHRNLVPTATDRNNLFAAGVGGRLKVSKRSSINFDYYLVAGKPAGRYNPLSLGVDIETGGHVFQLHLTNAVGMNERVFLTETTNSWGKGDIQIGFNISRAFQVGKKREVKTKW</sequence>
<dbReference type="RefSeq" id="WP_216820649.1">
    <property type="nucleotide sequence ID" value="NZ_FQUO01000006.1"/>
</dbReference>
<name>A0A1M5A0X7_9BACT</name>